<evidence type="ECO:0000313" key="17">
    <source>
        <dbReference type="Proteomes" id="UP000250079"/>
    </source>
</evidence>
<dbReference type="KEGG" id="gai:IMCC3135_07400"/>
<evidence type="ECO:0000256" key="5">
    <source>
        <dbReference type="ARBA" id="ARBA00022692"/>
    </source>
</evidence>
<reference evidence="16 17" key="1">
    <citation type="submission" date="2016-12" db="EMBL/GenBank/DDBJ databases">
        <authorList>
            <person name="Song W.-J."/>
            <person name="Kurnit D.M."/>
        </authorList>
    </citation>
    <scope>NUCLEOTIDE SEQUENCE [LARGE SCALE GENOMIC DNA]</scope>
    <source>
        <strain evidence="16 17">IMCC3135</strain>
    </source>
</reference>
<evidence type="ECO:0000259" key="14">
    <source>
        <dbReference type="Pfam" id="PF00593"/>
    </source>
</evidence>
<dbReference type="InterPro" id="IPR010917">
    <property type="entry name" value="TonB_rcpt_CS"/>
</dbReference>
<dbReference type="Gene3D" id="2.40.170.20">
    <property type="entry name" value="TonB-dependent receptor, beta-barrel domain"/>
    <property type="match status" value="1"/>
</dbReference>
<accession>A0A2Z2NJW1</accession>
<dbReference type="GO" id="GO:0044718">
    <property type="term" value="P:siderophore transmembrane transport"/>
    <property type="evidence" value="ECO:0007669"/>
    <property type="project" value="TreeGrafter"/>
</dbReference>
<evidence type="ECO:0000256" key="1">
    <source>
        <dbReference type="ARBA" id="ARBA00004571"/>
    </source>
</evidence>
<keyword evidence="7 12" id="KW-0798">TonB box</keyword>
<evidence type="ECO:0000256" key="10">
    <source>
        <dbReference type="PROSITE-ProRule" id="PRU01360"/>
    </source>
</evidence>
<evidence type="ECO:0000256" key="8">
    <source>
        <dbReference type="ARBA" id="ARBA00023136"/>
    </source>
</evidence>
<feature type="domain" description="TonB-dependent receptor-like beta-barrel" evidence="14">
    <location>
        <begin position="249"/>
        <end position="668"/>
    </location>
</feature>
<keyword evidence="6 13" id="KW-0732">Signal</keyword>
<keyword evidence="17" id="KW-1185">Reference proteome</keyword>
<evidence type="ECO:0000256" key="12">
    <source>
        <dbReference type="RuleBase" id="RU003357"/>
    </source>
</evidence>
<dbReference type="Gene3D" id="2.170.130.10">
    <property type="entry name" value="TonB-dependent receptor, plug domain"/>
    <property type="match status" value="1"/>
</dbReference>
<dbReference type="PROSITE" id="PS01156">
    <property type="entry name" value="TONB_DEPENDENT_REC_2"/>
    <property type="match status" value="1"/>
</dbReference>
<dbReference type="Pfam" id="PF07715">
    <property type="entry name" value="Plug"/>
    <property type="match status" value="1"/>
</dbReference>
<evidence type="ECO:0000256" key="13">
    <source>
        <dbReference type="SAM" id="SignalP"/>
    </source>
</evidence>
<dbReference type="GO" id="GO:0009279">
    <property type="term" value="C:cell outer membrane"/>
    <property type="evidence" value="ECO:0007669"/>
    <property type="project" value="UniProtKB-SubCell"/>
</dbReference>
<keyword evidence="3 10" id="KW-0813">Transport</keyword>
<dbReference type="PROSITE" id="PS52016">
    <property type="entry name" value="TONB_DEPENDENT_REC_3"/>
    <property type="match status" value="1"/>
</dbReference>
<dbReference type="InterPro" id="IPR039426">
    <property type="entry name" value="TonB-dep_rcpt-like"/>
</dbReference>
<keyword evidence="16" id="KW-0675">Receptor</keyword>
<dbReference type="GO" id="GO:0015344">
    <property type="term" value="F:siderophore uptake transmembrane transporter activity"/>
    <property type="evidence" value="ECO:0007669"/>
    <property type="project" value="TreeGrafter"/>
</dbReference>
<dbReference type="AlphaFoldDB" id="A0A2Z2NJW1"/>
<evidence type="ECO:0000256" key="7">
    <source>
        <dbReference type="ARBA" id="ARBA00023077"/>
    </source>
</evidence>
<evidence type="ECO:0000256" key="2">
    <source>
        <dbReference type="ARBA" id="ARBA00009810"/>
    </source>
</evidence>
<evidence type="ECO:0000313" key="16">
    <source>
        <dbReference type="EMBL" id="ASJ71586.1"/>
    </source>
</evidence>
<keyword evidence="8 10" id="KW-0472">Membrane</keyword>
<name>A0A2Z2NJW1_9GAMM</name>
<keyword evidence="5 10" id="KW-0812">Transmembrane</keyword>
<dbReference type="InterPro" id="IPR036942">
    <property type="entry name" value="Beta-barrel_TonB_sf"/>
</dbReference>
<feature type="domain" description="TonB-dependent receptor plug" evidence="15">
    <location>
        <begin position="55"/>
        <end position="147"/>
    </location>
</feature>
<dbReference type="PANTHER" id="PTHR30069:SF41">
    <property type="entry name" value="HEME_HEMOPEXIN UTILIZATION PROTEIN C"/>
    <property type="match status" value="1"/>
</dbReference>
<feature type="short sequence motif" description="TonB C-terminal box" evidence="11">
    <location>
        <begin position="693"/>
        <end position="710"/>
    </location>
</feature>
<keyword evidence="9 10" id="KW-0998">Cell outer membrane</keyword>
<evidence type="ECO:0000256" key="3">
    <source>
        <dbReference type="ARBA" id="ARBA00022448"/>
    </source>
</evidence>
<evidence type="ECO:0000256" key="6">
    <source>
        <dbReference type="ARBA" id="ARBA00022729"/>
    </source>
</evidence>
<dbReference type="InterPro" id="IPR000531">
    <property type="entry name" value="Beta-barrel_TonB"/>
</dbReference>
<dbReference type="SUPFAM" id="SSF56935">
    <property type="entry name" value="Porins"/>
    <property type="match status" value="1"/>
</dbReference>
<evidence type="ECO:0000256" key="9">
    <source>
        <dbReference type="ARBA" id="ARBA00023237"/>
    </source>
</evidence>
<dbReference type="InterPro" id="IPR037066">
    <property type="entry name" value="Plug_dom_sf"/>
</dbReference>
<feature type="signal peptide" evidence="13">
    <location>
        <begin position="1"/>
        <end position="30"/>
    </location>
</feature>
<dbReference type="EMBL" id="CP018632">
    <property type="protein sequence ID" value="ASJ71586.1"/>
    <property type="molecule type" value="Genomic_DNA"/>
</dbReference>
<dbReference type="InterPro" id="IPR012910">
    <property type="entry name" value="Plug_dom"/>
</dbReference>
<sequence>MTVPAKPPVLLSRTLFAVLPLVLSMQQVYAQQLEGEEEPLVLGPMVVWGTQVQSSSVKLGSEGIGIKQADHISDLLRSVPGVDVGGAHSLNQRITIRSMDDKDLRISIDGANQNTYMYHHLGNLQIHADILESVDIDVGNNSVVNGGLGGSVRFRTKSAEQLLEEGQRAGGRVQLGYGDNSGTSFALTGYGQLTEAVDVIAYYNGVNRDNYEVGGGEIKDFSGNTIEGTDGTVRGLEGDLQDVLLKFGWDINDNHRLSFGVENYVDEGDYSYRPDMGLATDLAITESLGVPLLWPTELSRNTVTLNYEGESRRGGSINASLFRNDSTLQRDESGWAQNADFADSAGQIEGEAANTGVNVIVRKDLGQHGFSYGAEVTQYETDFSADYQNGSQEKSSEEIIDSAIFVQDRIRLNERFSLTPGVRYNVQKNDTVVTDDTFDEVTAALAADFELTPTVHLRASTTQLFKGPEIGEVFTGAGLYDSVNADIRQETGLNTELSLAYANAVLGADEFSAGFTLFNTQLDDYIYDYAPIAEADGGGSWKDNVGDMNVQGIEAYLGYEIGQLEALFSYSIADSELDADSEYLVLDKARLDRKQGDTFAIALDYHLAKSRLALHWDAQVVKSLGSGVDLDGATENNAKDGFAVHNISAKWHPTVLKGLSITVGIDNLFDEYYASQSSRTGLSLHPRFGELYLQDYEPGRNFKLTADYTF</sequence>
<dbReference type="RefSeq" id="WP_088921726.1">
    <property type="nucleotide sequence ID" value="NZ_CP018632.1"/>
</dbReference>
<dbReference type="Proteomes" id="UP000250079">
    <property type="component" value="Chromosome"/>
</dbReference>
<dbReference type="OrthoDB" id="9760494at2"/>
<proteinExistence type="inferred from homology"/>
<evidence type="ECO:0000256" key="4">
    <source>
        <dbReference type="ARBA" id="ARBA00022452"/>
    </source>
</evidence>
<dbReference type="Pfam" id="PF00593">
    <property type="entry name" value="TonB_dep_Rec_b-barrel"/>
    <property type="match status" value="1"/>
</dbReference>
<gene>
    <name evidence="16" type="primary">tdhA</name>
    <name evidence="16" type="ORF">IMCC3135_07400</name>
</gene>
<organism evidence="16 17">
    <name type="scientific">Granulosicoccus antarcticus IMCC3135</name>
    <dbReference type="NCBI Taxonomy" id="1192854"/>
    <lineage>
        <taxon>Bacteria</taxon>
        <taxon>Pseudomonadati</taxon>
        <taxon>Pseudomonadota</taxon>
        <taxon>Gammaproteobacteria</taxon>
        <taxon>Chromatiales</taxon>
        <taxon>Granulosicoccaceae</taxon>
        <taxon>Granulosicoccus</taxon>
    </lineage>
</organism>
<dbReference type="PANTHER" id="PTHR30069">
    <property type="entry name" value="TONB-DEPENDENT OUTER MEMBRANE RECEPTOR"/>
    <property type="match status" value="1"/>
</dbReference>
<evidence type="ECO:0000256" key="11">
    <source>
        <dbReference type="PROSITE-ProRule" id="PRU10144"/>
    </source>
</evidence>
<feature type="chain" id="PRO_5016332869" evidence="13">
    <location>
        <begin position="31"/>
        <end position="710"/>
    </location>
</feature>
<keyword evidence="4 10" id="KW-1134">Transmembrane beta strand</keyword>
<comment type="subcellular location">
    <subcellularLocation>
        <location evidence="1 10">Cell outer membrane</location>
        <topology evidence="1 10">Multi-pass membrane protein</topology>
    </subcellularLocation>
</comment>
<evidence type="ECO:0000259" key="15">
    <source>
        <dbReference type="Pfam" id="PF07715"/>
    </source>
</evidence>
<protein>
    <submittedName>
        <fullName evidence="16">TonB-dependent heme receptor A</fullName>
    </submittedName>
</protein>
<comment type="similarity">
    <text evidence="2 10 12">Belongs to the TonB-dependent receptor family.</text>
</comment>